<gene>
    <name evidence="1" type="ORF">I4F81_004992</name>
</gene>
<dbReference type="EMBL" id="CM020618">
    <property type="protein sequence ID" value="KAK1862418.1"/>
    <property type="molecule type" value="Genomic_DNA"/>
</dbReference>
<comment type="caution">
    <text evidence="1">The sequence shown here is derived from an EMBL/GenBank/DDBJ whole genome shotgun (WGS) entry which is preliminary data.</text>
</comment>
<organism evidence="1 2">
    <name type="scientific">Pyropia yezoensis</name>
    <name type="common">Susabi-nori</name>
    <name type="synonym">Porphyra yezoensis</name>
    <dbReference type="NCBI Taxonomy" id="2788"/>
    <lineage>
        <taxon>Eukaryota</taxon>
        <taxon>Rhodophyta</taxon>
        <taxon>Bangiophyceae</taxon>
        <taxon>Bangiales</taxon>
        <taxon>Bangiaceae</taxon>
        <taxon>Pyropia</taxon>
    </lineage>
</organism>
<dbReference type="Proteomes" id="UP000798662">
    <property type="component" value="Chromosome 1"/>
</dbReference>
<sequence>METSGHTPAFLATITADVSRLVNAAHVDAIVQQLVSLSTPGILVSCGFRSSADALCWLTHPVPAEAALSVVGNGLLGPPLPSASTGGWLAVASGGSRSCFNIASSGIIGAVSLMRESKSPLCAVGRFVTAADAYRWLASASTQDLLHVLGDVSGSSLQPSARCSPPAPRHVGGSHGKPLPVAAASQNVSDDVDCVVVPVEPFQELARSPFATWISLEASRCHVTDDEGPSLSVLMRTGRQTDRALAAESSAAAHSRKRAAPTLPSPRGAQSRGALPSGTSAAAPRAVRRVPTVPLSDAEQSYVPADRGSCTCWSTQQSDLVRSTGVRRSSPRESPRSSGRHAYERHCTCAPVAKKMRELDHGGVGAARNPAGTADSDGRAMFSRAAISRMVSESRAAWEAMDRAEVLNTHADASKPHHPDPLLSSSSSSDQPRTCTVWAGSQPPTSEVGYSFATSGRDLNAAGSPAPSAAGPPVSTASLKNSNRPRDPSLSAVGGAANGAAVQGERTSTAPPRGSLGALAADGHWDVVFSRLVQEGKSTFVTGGPGVGKSTFLRGLREALQLKWPAYGEVVVVASTGSSAKTANGQTYHSFFGFPRDYEVQRKSPVEEAARLLKMERFRGISRRLAFVRVLLLDEVSMVAADKFDVMHELLRQSRSAGSPPWGRLLAAYLAFTAQSWRELYGDTMLELSRVHRQSDPAFVRAINDARYGNCSPAVVALMNDCAVTDAQYEKLRCSVLHLLPRHENVERHNSECLSKLCGANPPKVFVAVDSVQQDKDRNPDLPLVDLSRVTVYSRNAALVDCVAPSRVPHCVGARVMLTSNLYLALGLYHGSIGAVALYKTDGTPIVRFESHTLPAETGRGLHGVHDAGAHWLEVECPVVSFEARIMACPGAVAVRRQVPLALGWGITVHRSQSLSLSEVVLDIGQAFGPGMVNAAISRVGDKRRMYVKSFTGSRLFANRDALAFYRDGVRL</sequence>
<evidence type="ECO:0000313" key="1">
    <source>
        <dbReference type="EMBL" id="KAK1862418.1"/>
    </source>
</evidence>
<reference evidence="1" key="1">
    <citation type="submission" date="2019-11" db="EMBL/GenBank/DDBJ databases">
        <title>Nori genome reveals adaptations in red seaweeds to the harsh intertidal environment.</title>
        <authorList>
            <person name="Wang D."/>
            <person name="Mao Y."/>
        </authorList>
    </citation>
    <scope>NUCLEOTIDE SEQUENCE</scope>
    <source>
        <tissue evidence="1">Gametophyte</tissue>
    </source>
</reference>
<keyword evidence="2" id="KW-1185">Reference proteome</keyword>
<name>A0ACC3BX35_PYRYE</name>
<evidence type="ECO:0000313" key="2">
    <source>
        <dbReference type="Proteomes" id="UP000798662"/>
    </source>
</evidence>
<accession>A0ACC3BX35</accession>
<proteinExistence type="predicted"/>
<protein>
    <submittedName>
        <fullName evidence="1">Uncharacterized protein</fullName>
    </submittedName>
</protein>